<protein>
    <submittedName>
        <fullName evidence="1">Uncharacterized protein</fullName>
    </submittedName>
</protein>
<dbReference type="EMBL" id="UAUF01000014">
    <property type="protein sequence ID" value="SPZ12215.1"/>
    <property type="molecule type" value="Genomic_DNA"/>
</dbReference>
<organism evidence="1 2">
    <name type="scientific">Pseudomonas luteola</name>
    <dbReference type="NCBI Taxonomy" id="47886"/>
    <lineage>
        <taxon>Bacteria</taxon>
        <taxon>Pseudomonadati</taxon>
        <taxon>Pseudomonadota</taxon>
        <taxon>Gammaproteobacteria</taxon>
        <taxon>Pseudomonadales</taxon>
        <taxon>Pseudomonadaceae</taxon>
        <taxon>Pseudomonas</taxon>
    </lineage>
</organism>
<sequence length="90" mass="9958">MNKAEAITLRRGSAFCPYPSLTLNNLSPVSCTTWQATQQCKPMISGALFANDLSSRQAQCPLLLSAAILVSRTKDVFDETTRDRTTHQRL</sequence>
<dbReference type="AlphaFoldDB" id="A0A2X2DJ08"/>
<name>A0A2X2DJ08_PSELU</name>
<dbReference type="Proteomes" id="UP000250443">
    <property type="component" value="Unassembled WGS sequence"/>
</dbReference>
<proteinExistence type="predicted"/>
<gene>
    <name evidence="1" type="ORF">NCTC11842_04341</name>
</gene>
<evidence type="ECO:0000313" key="1">
    <source>
        <dbReference type="EMBL" id="SPZ12215.1"/>
    </source>
</evidence>
<accession>A0A2X2DJ08</accession>
<reference evidence="1 2" key="1">
    <citation type="submission" date="2018-06" db="EMBL/GenBank/DDBJ databases">
        <authorList>
            <consortium name="Pathogen Informatics"/>
            <person name="Doyle S."/>
        </authorList>
    </citation>
    <scope>NUCLEOTIDE SEQUENCE [LARGE SCALE GENOMIC DNA]</scope>
    <source>
        <strain evidence="1 2">NCTC11842</strain>
    </source>
</reference>
<evidence type="ECO:0000313" key="2">
    <source>
        <dbReference type="Proteomes" id="UP000250443"/>
    </source>
</evidence>